<dbReference type="KEGG" id="mhb:MHM_04000"/>
<proteinExistence type="predicted"/>
<feature type="region of interest" description="Disordered" evidence="1">
    <location>
        <begin position="56"/>
        <end position="76"/>
    </location>
</feature>
<dbReference type="HOGENOM" id="CLU_053830_0_0_14"/>
<reference evidence="2" key="2">
    <citation type="submission" date="2011-11" db="EMBL/GenBank/DDBJ databases">
        <authorList>
            <person name="Barker E."/>
        </authorList>
    </citation>
    <scope>NUCLEOTIDE SEQUENCE</scope>
    <source>
        <strain evidence="2">Birmingham 1</strain>
    </source>
</reference>
<dbReference type="PATRIC" id="fig|1116213.3.peg.432"/>
<evidence type="ECO:0000313" key="2">
    <source>
        <dbReference type="EMBL" id="CCE66918.1"/>
    </source>
</evidence>
<name>G8C3M0_9MOLU</name>
<organism evidence="2">
    <name type="scientific">Candidatus Mycoplasma haematominutum 'Birmingham 1'</name>
    <dbReference type="NCBI Taxonomy" id="1116213"/>
    <lineage>
        <taxon>Bacteria</taxon>
        <taxon>Bacillati</taxon>
        <taxon>Mycoplasmatota</taxon>
        <taxon>Mollicutes</taxon>
        <taxon>Mycoplasmataceae</taxon>
        <taxon>Mycoplasma</taxon>
    </lineage>
</organism>
<gene>
    <name evidence="2" type="ORF">MHM_04000</name>
</gene>
<accession>G8C3M0</accession>
<sequence>MLLSKGLPLLGTAVGGLSSTITGIFVGPEGYLDELTNQDESIIRYKREFSELSQVASTRQVTGRPETTQTSSSPKIDQNLDKHYYGAWRVLAEGWGDDLYLVDGDDKFHKIEAKGHTTDVKSLWAGRRLTEGDNYWFGPRLFPFDDKSSSKGNSLDTFKATLALVKQQSREELIQLSGHLQNMEDDSMCEILDVVWSCQGFKDKLVEENSSLSKALTWQLARGYDALKGVEPSQTLTEILPKLTPLLSETVKIKRLSMFQKPVASYGQRWLTDALTAGDASQRRVDNPVVYLLDRLKNGELGYKCERAHKLKRELENYMGECRESRGLDGSGRITHVMKSTYDQGSAGGKYRNPSGDSGDKHAWWSQPEIKGEVLNELKKDFENSIYSNGYIDEDCNSLKSGLFIFKVSGPESMFCHELNKLFFGDIVSEKRYCRYEISNARGYLRTYRFNMFSFPRWIKGKAFWAKCHANGD</sequence>
<reference evidence="2" key="1">
    <citation type="submission" date="2011-11" db="EMBL/GenBank/DDBJ databases">
        <title>Complete genome sequence of Candidatus Mycoplasma haemominutum.</title>
        <authorList>
            <person name="Barker E.N."/>
            <person name="Darby A.C."/>
            <person name="Helps C.R."/>
            <person name="Peters I.R."/>
            <person name="Hughes M.A."/>
            <person name="Radford A.D."/>
            <person name="Novacco M."/>
            <person name="Boretti F."/>
            <person name="Hofmann-Lehmann R."/>
            <person name="Tasker S."/>
        </authorList>
    </citation>
    <scope>NUCLEOTIDE SEQUENCE</scope>
    <source>
        <strain evidence="2">Birmingham 1</strain>
    </source>
</reference>
<evidence type="ECO:0000256" key="1">
    <source>
        <dbReference type="SAM" id="MobiDB-lite"/>
    </source>
</evidence>
<protein>
    <submittedName>
        <fullName evidence="2">Uncharacterized protein</fullName>
    </submittedName>
</protein>
<dbReference type="AlphaFoldDB" id="G8C3M0"/>
<dbReference type="EMBL" id="HE613254">
    <property type="protein sequence ID" value="CCE66918.1"/>
    <property type="molecule type" value="Genomic_DNA"/>
</dbReference>